<dbReference type="Proteomes" id="UP000717328">
    <property type="component" value="Unassembled WGS sequence"/>
</dbReference>
<reference evidence="3" key="1">
    <citation type="submission" date="2021-02" db="EMBL/GenBank/DDBJ databases">
        <authorList>
            <person name="Nieuwenhuis M."/>
            <person name="Van De Peppel L.J.J."/>
        </authorList>
    </citation>
    <scope>NUCLEOTIDE SEQUENCE</scope>
    <source>
        <strain evidence="3">D49</strain>
    </source>
</reference>
<proteinExistence type="predicted"/>
<keyword evidence="4" id="KW-1185">Reference proteome</keyword>
<organism evidence="3 4">
    <name type="scientific">Sphagnurus paluster</name>
    <dbReference type="NCBI Taxonomy" id="117069"/>
    <lineage>
        <taxon>Eukaryota</taxon>
        <taxon>Fungi</taxon>
        <taxon>Dikarya</taxon>
        <taxon>Basidiomycota</taxon>
        <taxon>Agaricomycotina</taxon>
        <taxon>Agaricomycetes</taxon>
        <taxon>Agaricomycetidae</taxon>
        <taxon>Agaricales</taxon>
        <taxon>Tricholomatineae</taxon>
        <taxon>Lyophyllaceae</taxon>
        <taxon>Sphagnurus</taxon>
    </lineage>
</organism>
<feature type="compositionally biased region" description="Polar residues" evidence="1">
    <location>
        <begin position="394"/>
        <end position="408"/>
    </location>
</feature>
<evidence type="ECO:0000259" key="2">
    <source>
        <dbReference type="PROSITE" id="PS51140"/>
    </source>
</evidence>
<accession>A0A9P7FP63</accession>
<feature type="domain" description="CUE" evidence="2">
    <location>
        <begin position="426"/>
        <end position="471"/>
    </location>
</feature>
<reference evidence="3" key="2">
    <citation type="submission" date="2021-10" db="EMBL/GenBank/DDBJ databases">
        <title>Phylogenomics reveals ancestral predisposition of the termite-cultivated fungus Termitomyces towards a domesticated lifestyle.</title>
        <authorList>
            <person name="Auxier B."/>
            <person name="Grum-Grzhimaylo A."/>
            <person name="Cardenas M.E."/>
            <person name="Lodge J.D."/>
            <person name="Laessoe T."/>
            <person name="Pedersen O."/>
            <person name="Smith M.E."/>
            <person name="Kuyper T.W."/>
            <person name="Franco-Molano E.A."/>
            <person name="Baroni T.J."/>
            <person name="Aanen D.K."/>
        </authorList>
    </citation>
    <scope>NUCLEOTIDE SEQUENCE</scope>
    <source>
        <strain evidence="3">D49</strain>
    </source>
</reference>
<comment type="caution">
    <text evidence="3">The sequence shown here is derived from an EMBL/GenBank/DDBJ whole genome shotgun (WGS) entry which is preliminary data.</text>
</comment>
<feature type="compositionally biased region" description="Acidic residues" evidence="1">
    <location>
        <begin position="548"/>
        <end position="562"/>
    </location>
</feature>
<name>A0A9P7FP63_9AGAR</name>
<dbReference type="PROSITE" id="PS51140">
    <property type="entry name" value="CUE"/>
    <property type="match status" value="1"/>
</dbReference>
<dbReference type="AlphaFoldDB" id="A0A9P7FP63"/>
<dbReference type="Gene3D" id="1.10.8.10">
    <property type="entry name" value="DNA helicase RuvA subunit, C-terminal domain"/>
    <property type="match status" value="1"/>
</dbReference>
<dbReference type="InterPro" id="IPR041800">
    <property type="entry name" value="ASCC2_CUE"/>
</dbReference>
<evidence type="ECO:0000256" key="1">
    <source>
        <dbReference type="SAM" id="MobiDB-lite"/>
    </source>
</evidence>
<dbReference type="InterPro" id="IPR003892">
    <property type="entry name" value="CUE"/>
</dbReference>
<dbReference type="GO" id="GO:0043130">
    <property type="term" value="F:ubiquitin binding"/>
    <property type="evidence" value="ECO:0007669"/>
    <property type="project" value="InterPro"/>
</dbReference>
<feature type="region of interest" description="Disordered" evidence="1">
    <location>
        <begin position="545"/>
        <end position="621"/>
    </location>
</feature>
<evidence type="ECO:0000313" key="4">
    <source>
        <dbReference type="Proteomes" id="UP000717328"/>
    </source>
</evidence>
<dbReference type="EMBL" id="JABCKI010006458">
    <property type="protein sequence ID" value="KAG5634354.1"/>
    <property type="molecule type" value="Genomic_DNA"/>
</dbReference>
<dbReference type="OrthoDB" id="5577209at2759"/>
<dbReference type="InterPro" id="IPR009060">
    <property type="entry name" value="UBA-like_sf"/>
</dbReference>
<feature type="region of interest" description="Disordered" evidence="1">
    <location>
        <begin position="374"/>
        <end position="418"/>
    </location>
</feature>
<sequence length="697" mass="75590">MVPIAPNKERTMGNDIIYHLPAYPSTQARKSLSPSQLANINQTISSSLSHTIALPPDKRDSPATHRFIASYAKDAALQVLQGLIWTPEALSKEDKLIRSRTLTLAEKIAAQAGLDIQTLLDLAIACASTSLSRVKLVLTSAVYSDSDNSLVRAVETDLVPAFTQLFDPAQGLYGIRKAAHCISSFLHASPPEIVRCFAHSKPFVLALGTLYDTGLASIANSYGGLTVLRNRSEGASGSNGVDEWESIWVQTKVDLIDAFHVVVSTLLNDISSASGRSLAAESERTFDLIFGLLELPNTSTSSSTTAPVVPTPYLNRPLLTDYQQSYSLSSILATALRNAAEKDARLDLLESTLQSLESADKNNPGVLKLLISSSGVAPGTDNRGNGGRVRSTEAGGSTVHQAPAQSSGKGKGKEIATRPSVSHVPDIELKITQVLDILPDHPPAYVRALLEHPPYDGDPEKVVGALLEGTAPSPEELEPPADTGHSYESQVDDVRQFVDNRRNAFDGQEMDVSQLRIGKQRQDEATVLRDRTFIEQMKADILRRAEAISDDENEDEEYEDPEAYGTGSTNTKRKGVVVAFDEEDDGAGGVKIGGDGEESEGDDDEENKDDAPPKAQSTETILELAYIRDPKLFDRDATTRRSKARADLKAQTRWDDEQIEGWRIMLERNPRKDKILQKHEFSGNQNQIPVAGGSGGS</sequence>
<dbReference type="SUPFAM" id="SSF46934">
    <property type="entry name" value="UBA-like"/>
    <property type="match status" value="1"/>
</dbReference>
<dbReference type="CDD" id="cd14364">
    <property type="entry name" value="CUE_ASCC2"/>
    <property type="match status" value="1"/>
</dbReference>
<feature type="compositionally biased region" description="Acidic residues" evidence="1">
    <location>
        <begin position="595"/>
        <end position="608"/>
    </location>
</feature>
<feature type="non-terminal residue" evidence="3">
    <location>
        <position position="1"/>
    </location>
</feature>
<evidence type="ECO:0000313" key="3">
    <source>
        <dbReference type="EMBL" id="KAG5634354.1"/>
    </source>
</evidence>
<protein>
    <recommendedName>
        <fullName evidence="2">CUE domain-containing protein</fullName>
    </recommendedName>
</protein>
<gene>
    <name evidence="3" type="ORF">H0H81_002266</name>
</gene>